<gene>
    <name evidence="2" type="ORF">HNP60_003509</name>
</gene>
<accession>A0ABR6NJT4</accession>
<dbReference type="SUPFAM" id="SSF54427">
    <property type="entry name" value="NTF2-like"/>
    <property type="match status" value="1"/>
</dbReference>
<evidence type="ECO:0000313" key="3">
    <source>
        <dbReference type="Proteomes" id="UP001138540"/>
    </source>
</evidence>
<dbReference type="CDD" id="cd00531">
    <property type="entry name" value="NTF2_like"/>
    <property type="match status" value="1"/>
</dbReference>
<dbReference type="InterPro" id="IPR037401">
    <property type="entry name" value="SnoaL-like"/>
</dbReference>
<dbReference type="EMBL" id="JACHKA010000001">
    <property type="protein sequence ID" value="MBB5987535.1"/>
    <property type="molecule type" value="Genomic_DNA"/>
</dbReference>
<dbReference type="Gene3D" id="3.10.450.50">
    <property type="match status" value="1"/>
</dbReference>
<sequence>MTDDERRGIEWECAQNTVRFYNRLDGARGAEAAALFAEDGVWYKMNSDDGHVGRTAIARYVDNVRQRGNPDVPEADRRVFHLVCNLEVQVIDATSAEVRANTVVIPGSRGSDGSAGWTQGVSAIFPTVELHKRTAEGWKIASKRTELAMRVRAPG</sequence>
<comment type="caution">
    <text evidence="2">The sequence shown here is derived from an EMBL/GenBank/DDBJ whole genome shotgun (WGS) entry which is preliminary data.</text>
</comment>
<evidence type="ECO:0000313" key="2">
    <source>
        <dbReference type="EMBL" id="MBB5987535.1"/>
    </source>
</evidence>
<dbReference type="Proteomes" id="UP001138540">
    <property type="component" value="Unassembled WGS sequence"/>
</dbReference>
<dbReference type="Pfam" id="PF13577">
    <property type="entry name" value="SnoaL_4"/>
    <property type="match status" value="1"/>
</dbReference>
<keyword evidence="3" id="KW-1185">Reference proteome</keyword>
<protein>
    <recommendedName>
        <fullName evidence="1">SnoaL-like domain-containing protein</fullName>
    </recommendedName>
</protein>
<dbReference type="InterPro" id="IPR032710">
    <property type="entry name" value="NTF2-like_dom_sf"/>
</dbReference>
<organism evidence="2 3">
    <name type="scientific">Sphingobium lignivorans</name>
    <dbReference type="NCBI Taxonomy" id="2735886"/>
    <lineage>
        <taxon>Bacteria</taxon>
        <taxon>Pseudomonadati</taxon>
        <taxon>Pseudomonadota</taxon>
        <taxon>Alphaproteobacteria</taxon>
        <taxon>Sphingomonadales</taxon>
        <taxon>Sphingomonadaceae</taxon>
        <taxon>Sphingobium</taxon>
    </lineage>
</organism>
<dbReference type="RefSeq" id="WP_184156124.1">
    <property type="nucleotide sequence ID" value="NZ_JACHKA010000001.1"/>
</dbReference>
<name>A0ABR6NJT4_9SPHN</name>
<reference evidence="2 3" key="1">
    <citation type="submission" date="2020-08" db="EMBL/GenBank/DDBJ databases">
        <title>Exploring microbial biodiversity for novel pathways involved in the catabolism of aromatic compounds derived from lignin.</title>
        <authorList>
            <person name="Elkins J."/>
        </authorList>
    </citation>
    <scope>NUCLEOTIDE SEQUENCE [LARGE SCALE GENOMIC DNA]</scope>
    <source>
        <strain evidence="2 3">B1D3A</strain>
    </source>
</reference>
<feature type="domain" description="SnoaL-like" evidence="1">
    <location>
        <begin position="12"/>
        <end position="142"/>
    </location>
</feature>
<proteinExistence type="predicted"/>
<evidence type="ECO:0000259" key="1">
    <source>
        <dbReference type="Pfam" id="PF13577"/>
    </source>
</evidence>